<dbReference type="PANTHER" id="PTHR46060:SF1">
    <property type="entry name" value="MARINER MOS1 TRANSPOSASE-LIKE PROTEIN"/>
    <property type="match status" value="1"/>
</dbReference>
<organism evidence="1 2">
    <name type="scientific">Cryptotermes secundus</name>
    <dbReference type="NCBI Taxonomy" id="105785"/>
    <lineage>
        <taxon>Eukaryota</taxon>
        <taxon>Metazoa</taxon>
        <taxon>Ecdysozoa</taxon>
        <taxon>Arthropoda</taxon>
        <taxon>Hexapoda</taxon>
        <taxon>Insecta</taxon>
        <taxon>Pterygota</taxon>
        <taxon>Neoptera</taxon>
        <taxon>Polyneoptera</taxon>
        <taxon>Dictyoptera</taxon>
        <taxon>Blattodea</taxon>
        <taxon>Blattoidea</taxon>
        <taxon>Termitoidae</taxon>
        <taxon>Kalotermitidae</taxon>
        <taxon>Cryptotermitinae</taxon>
        <taxon>Cryptotermes</taxon>
    </lineage>
</organism>
<dbReference type="GO" id="GO:0003676">
    <property type="term" value="F:nucleic acid binding"/>
    <property type="evidence" value="ECO:0007669"/>
    <property type="project" value="InterPro"/>
</dbReference>
<comment type="caution">
    <text evidence="1">The sequence shown here is derived from an EMBL/GenBank/DDBJ whole genome shotgun (WGS) entry which is preliminary data.</text>
</comment>
<sequence length="87" mass="9906">MLKTAYKDDAMGENSLWQSGDWFFHHDNAPAHTALSVRQFLTKNGMTPVSHPPYSPDLAPCDFFLFPRMKRDMKGKNDGGAVKHLKR</sequence>
<reference evidence="1 2" key="1">
    <citation type="submission" date="2017-12" db="EMBL/GenBank/DDBJ databases">
        <title>Hemimetabolous genomes reveal molecular basis of termite eusociality.</title>
        <authorList>
            <person name="Harrison M.C."/>
            <person name="Jongepier E."/>
            <person name="Robertson H.M."/>
            <person name="Arning N."/>
            <person name="Bitard-Feildel T."/>
            <person name="Chao H."/>
            <person name="Childers C.P."/>
            <person name="Dinh H."/>
            <person name="Doddapaneni H."/>
            <person name="Dugan S."/>
            <person name="Gowin J."/>
            <person name="Greiner C."/>
            <person name="Han Y."/>
            <person name="Hu H."/>
            <person name="Hughes D.S.T."/>
            <person name="Huylmans A.-K."/>
            <person name="Kemena C."/>
            <person name="Kremer L.P.M."/>
            <person name="Lee S.L."/>
            <person name="Lopez-Ezquerra A."/>
            <person name="Mallet L."/>
            <person name="Monroy-Kuhn J.M."/>
            <person name="Moser A."/>
            <person name="Murali S.C."/>
            <person name="Muzny D.M."/>
            <person name="Otani S."/>
            <person name="Piulachs M.-D."/>
            <person name="Poelchau M."/>
            <person name="Qu J."/>
            <person name="Schaub F."/>
            <person name="Wada-Katsumata A."/>
            <person name="Worley K.C."/>
            <person name="Xie Q."/>
            <person name="Ylla G."/>
            <person name="Poulsen M."/>
            <person name="Gibbs R.A."/>
            <person name="Schal C."/>
            <person name="Richards S."/>
            <person name="Belles X."/>
            <person name="Korb J."/>
            <person name="Bornberg-Bauer E."/>
        </authorList>
    </citation>
    <scope>NUCLEOTIDE SEQUENCE [LARGE SCALE GENOMIC DNA]</scope>
    <source>
        <tissue evidence="1">Whole body</tissue>
    </source>
</reference>
<dbReference type="STRING" id="105785.A0A2J7Q0G8"/>
<evidence type="ECO:0000313" key="1">
    <source>
        <dbReference type="EMBL" id="PNF22071.1"/>
    </source>
</evidence>
<dbReference type="EMBL" id="NEVH01019968">
    <property type="protein sequence ID" value="PNF22071.1"/>
    <property type="molecule type" value="Genomic_DNA"/>
</dbReference>
<gene>
    <name evidence="1" type="ORF">B7P43_G09295</name>
</gene>
<dbReference type="Gene3D" id="3.30.420.10">
    <property type="entry name" value="Ribonuclease H-like superfamily/Ribonuclease H"/>
    <property type="match status" value="1"/>
</dbReference>
<dbReference type="Proteomes" id="UP000235965">
    <property type="component" value="Unassembled WGS sequence"/>
</dbReference>
<name>A0A2J7Q0G8_9NEOP</name>
<keyword evidence="2" id="KW-1185">Reference proteome</keyword>
<proteinExistence type="predicted"/>
<evidence type="ECO:0008006" key="3">
    <source>
        <dbReference type="Google" id="ProtNLM"/>
    </source>
</evidence>
<dbReference type="AlphaFoldDB" id="A0A2J7Q0G8"/>
<accession>A0A2J7Q0G8</accession>
<dbReference type="PANTHER" id="PTHR46060">
    <property type="entry name" value="MARINER MOS1 TRANSPOSASE-LIKE PROTEIN"/>
    <property type="match status" value="1"/>
</dbReference>
<dbReference type="InterPro" id="IPR052709">
    <property type="entry name" value="Transposase-MT_Hybrid"/>
</dbReference>
<protein>
    <recommendedName>
        <fullName evidence="3">Tc1-like transposase DDE domain-containing protein</fullName>
    </recommendedName>
</protein>
<dbReference type="InterPro" id="IPR036397">
    <property type="entry name" value="RNaseH_sf"/>
</dbReference>
<evidence type="ECO:0000313" key="2">
    <source>
        <dbReference type="Proteomes" id="UP000235965"/>
    </source>
</evidence>
<dbReference type="InParanoid" id="A0A2J7Q0G8"/>